<evidence type="ECO:0000256" key="3">
    <source>
        <dbReference type="SAM" id="SignalP"/>
    </source>
</evidence>
<keyword evidence="2" id="KW-0812">Transmembrane</keyword>
<feature type="compositionally biased region" description="Polar residues" evidence="1">
    <location>
        <begin position="514"/>
        <end position="523"/>
    </location>
</feature>
<dbReference type="InterPro" id="IPR008930">
    <property type="entry name" value="Terpenoid_cyclase/PrenylTrfase"/>
</dbReference>
<organism evidence="4">
    <name type="scientific">Pedococcus sp. KACC 23699</name>
    <dbReference type="NCBI Taxonomy" id="3149228"/>
    <lineage>
        <taxon>Bacteria</taxon>
        <taxon>Bacillati</taxon>
        <taxon>Actinomycetota</taxon>
        <taxon>Actinomycetes</taxon>
        <taxon>Micrococcales</taxon>
        <taxon>Intrasporangiaceae</taxon>
        <taxon>Pedococcus</taxon>
    </lineage>
</organism>
<feature type="compositionally biased region" description="Low complexity" evidence="1">
    <location>
        <begin position="30"/>
        <end position="116"/>
    </location>
</feature>
<evidence type="ECO:0000256" key="1">
    <source>
        <dbReference type="SAM" id="MobiDB-lite"/>
    </source>
</evidence>
<feature type="chain" id="PRO_5043997560" evidence="3">
    <location>
        <begin position="31"/>
        <end position="561"/>
    </location>
</feature>
<dbReference type="RefSeq" id="WP_406831416.1">
    <property type="nucleotide sequence ID" value="NZ_CP157483.1"/>
</dbReference>
<keyword evidence="2" id="KW-0472">Membrane</keyword>
<feature type="region of interest" description="Disordered" evidence="1">
    <location>
        <begin position="467"/>
        <end position="523"/>
    </location>
</feature>
<evidence type="ECO:0000256" key="2">
    <source>
        <dbReference type="SAM" id="Phobius"/>
    </source>
</evidence>
<keyword evidence="2" id="KW-1133">Transmembrane helix</keyword>
<evidence type="ECO:0000313" key="4">
    <source>
        <dbReference type="EMBL" id="XBO43964.1"/>
    </source>
</evidence>
<feature type="signal peptide" evidence="3">
    <location>
        <begin position="1"/>
        <end position="30"/>
    </location>
</feature>
<dbReference type="SUPFAM" id="SSF48239">
    <property type="entry name" value="Terpenoid cyclases/Protein prenyltransferases"/>
    <property type="match status" value="1"/>
</dbReference>
<proteinExistence type="predicted"/>
<keyword evidence="3" id="KW-0732">Signal</keyword>
<sequence length="561" mass="54607">MHQSIRTARPAAALALALAAALVAPGIASASTTTPTTTATTGSATGTAAPSTTTAPTAGTATTSSSPSSTTTTSVAPSTTTAPAPTGPAPSTSTTSTAPSTSSTPRTSATQRAAATDKAVPFDAAAARSSARISGGSAAQAGAAAGFMVRTLKARGNHYNYPASTYFDGGNTVDAILGLAGAQAGLAQGDATTDYLAAHVNDYVGFPGAGNPSSAETYAGPLGKLVIGVVAQGGDPTHFAGQDLVSRLKGLLTKEGRFSDKSAYGDKSNPSGDYSNTIGQALDVVALGRATNDVPQAAGDYLLDQQCSDGGFRGNLDVAGAACTSDLDATAFAAQALVGLLGADDAATVDALHFLASHQATNGGFLNQDGQYNANTAGVAAQAFAAGGLTKELARAQSFLAGLQMDCLFAPGLRGGIAFTAADRATLATKSTDAKALDRALRATPQATLGLAGGSLLTVTADGASSTAPTLSCPAPSPTTSTSSSPTTGTASSTTRSSTSAAVTPSSTDGGSGSANDPASATPSSLAFTGADISAYVIAGLLLLVAGAGALVLARRKGVHA</sequence>
<feature type="region of interest" description="Disordered" evidence="1">
    <location>
        <begin position="30"/>
        <end position="119"/>
    </location>
</feature>
<dbReference type="PANTHER" id="PTHR37972:SF3">
    <property type="entry name" value="PROTEIN CBG11222"/>
    <property type="match status" value="1"/>
</dbReference>
<gene>
    <name evidence="4" type="ORF">ABEG17_01145</name>
</gene>
<dbReference type="Gene3D" id="1.50.10.20">
    <property type="match status" value="1"/>
</dbReference>
<accession>A0AAU7JV76</accession>
<dbReference type="AlphaFoldDB" id="A0AAU7JV76"/>
<feature type="compositionally biased region" description="Low complexity" evidence="1">
    <location>
        <begin position="467"/>
        <end position="508"/>
    </location>
</feature>
<dbReference type="PANTHER" id="PTHR37972">
    <property type="entry name" value="PROTEIN CBG25533"/>
    <property type="match status" value="1"/>
</dbReference>
<feature type="transmembrane region" description="Helical" evidence="2">
    <location>
        <begin position="533"/>
        <end position="554"/>
    </location>
</feature>
<dbReference type="EMBL" id="CP157483">
    <property type="protein sequence ID" value="XBO43964.1"/>
    <property type="molecule type" value="Genomic_DNA"/>
</dbReference>
<reference evidence="4" key="1">
    <citation type="submission" date="2024-05" db="EMBL/GenBank/DDBJ databases">
        <authorList>
            <person name="Kim S."/>
            <person name="Heo J."/>
            <person name="Choi H."/>
            <person name="Choi Y."/>
            <person name="Kwon S.-W."/>
            <person name="Kim Y."/>
        </authorList>
    </citation>
    <scope>NUCLEOTIDE SEQUENCE</scope>
    <source>
        <strain evidence="4">KACC 23699</strain>
    </source>
</reference>
<name>A0AAU7JV76_9MICO</name>
<protein>
    <submittedName>
        <fullName evidence="4">Prenyltransferase/squalene oxidase repeat-containing protein</fullName>
    </submittedName>
</protein>